<name>A0A0A9B113_ARUDO</name>
<accession>A0A0A9B113</accession>
<dbReference type="EMBL" id="GBRH01243020">
    <property type="protein sequence ID" value="JAD54875.1"/>
    <property type="molecule type" value="Transcribed_RNA"/>
</dbReference>
<organism evidence="2">
    <name type="scientific">Arundo donax</name>
    <name type="common">Giant reed</name>
    <name type="synonym">Donax arundinaceus</name>
    <dbReference type="NCBI Taxonomy" id="35708"/>
    <lineage>
        <taxon>Eukaryota</taxon>
        <taxon>Viridiplantae</taxon>
        <taxon>Streptophyta</taxon>
        <taxon>Embryophyta</taxon>
        <taxon>Tracheophyta</taxon>
        <taxon>Spermatophyta</taxon>
        <taxon>Magnoliopsida</taxon>
        <taxon>Liliopsida</taxon>
        <taxon>Poales</taxon>
        <taxon>Poaceae</taxon>
        <taxon>PACMAD clade</taxon>
        <taxon>Arundinoideae</taxon>
        <taxon>Arundineae</taxon>
        <taxon>Arundo</taxon>
    </lineage>
</organism>
<protein>
    <submittedName>
        <fullName evidence="2">Uncharacterized protein</fullName>
    </submittedName>
</protein>
<evidence type="ECO:0000313" key="2">
    <source>
        <dbReference type="EMBL" id="JAD54875.1"/>
    </source>
</evidence>
<dbReference type="AlphaFoldDB" id="A0A0A9B113"/>
<evidence type="ECO:0000256" key="1">
    <source>
        <dbReference type="SAM" id="MobiDB-lite"/>
    </source>
</evidence>
<reference evidence="2" key="1">
    <citation type="submission" date="2014-09" db="EMBL/GenBank/DDBJ databases">
        <authorList>
            <person name="Magalhaes I.L.F."/>
            <person name="Oliveira U."/>
            <person name="Santos F.R."/>
            <person name="Vidigal T.H.D.A."/>
            <person name="Brescovit A.D."/>
            <person name="Santos A.J."/>
        </authorList>
    </citation>
    <scope>NUCLEOTIDE SEQUENCE</scope>
    <source>
        <tissue evidence="2">Shoot tissue taken approximately 20 cm above the soil surface</tissue>
    </source>
</reference>
<sequence length="89" mass="9642">MKPINAGGSPHPNGGGTSNVMEPPHECRTGEIRSPSHQQSRAARELKETEGCLKVSPFPLISHLTCLKQSRLATFYQIGDSTYADFVSS</sequence>
<feature type="region of interest" description="Disordered" evidence="1">
    <location>
        <begin position="1"/>
        <end position="45"/>
    </location>
</feature>
<reference evidence="2" key="2">
    <citation type="journal article" date="2015" name="Data Brief">
        <title>Shoot transcriptome of the giant reed, Arundo donax.</title>
        <authorList>
            <person name="Barrero R.A."/>
            <person name="Guerrero F.D."/>
            <person name="Moolhuijzen P."/>
            <person name="Goolsby J.A."/>
            <person name="Tidwell J."/>
            <person name="Bellgard S.E."/>
            <person name="Bellgard M.I."/>
        </authorList>
    </citation>
    <scope>NUCLEOTIDE SEQUENCE</scope>
    <source>
        <tissue evidence="2">Shoot tissue taken approximately 20 cm above the soil surface</tissue>
    </source>
</reference>
<proteinExistence type="predicted"/>